<keyword evidence="10" id="KW-1185">Reference proteome</keyword>
<keyword evidence="7" id="KW-1208">Phospholipid metabolism</keyword>
<evidence type="ECO:0000256" key="7">
    <source>
        <dbReference type="ARBA" id="ARBA00023264"/>
    </source>
</evidence>
<name>A0A2H5PMW9_CITUN</name>
<dbReference type="GO" id="GO:0016020">
    <property type="term" value="C:membrane"/>
    <property type="evidence" value="ECO:0007669"/>
    <property type="project" value="UniProtKB-SubCell"/>
</dbReference>
<organism evidence="9 10">
    <name type="scientific">Citrus unshiu</name>
    <name type="common">Satsuma mandarin</name>
    <name type="synonym">Citrus nobilis var. unshiu</name>
    <dbReference type="NCBI Taxonomy" id="55188"/>
    <lineage>
        <taxon>Eukaryota</taxon>
        <taxon>Viridiplantae</taxon>
        <taxon>Streptophyta</taxon>
        <taxon>Embryophyta</taxon>
        <taxon>Tracheophyta</taxon>
        <taxon>Spermatophyta</taxon>
        <taxon>Magnoliopsida</taxon>
        <taxon>eudicotyledons</taxon>
        <taxon>Gunneridae</taxon>
        <taxon>Pentapetalae</taxon>
        <taxon>rosids</taxon>
        <taxon>malvids</taxon>
        <taxon>Sapindales</taxon>
        <taxon>Rutaceae</taxon>
        <taxon>Aurantioideae</taxon>
        <taxon>Citrus</taxon>
    </lineage>
</organism>
<evidence type="ECO:0000256" key="1">
    <source>
        <dbReference type="ARBA" id="ARBA00004141"/>
    </source>
</evidence>
<proteinExistence type="predicted"/>
<gene>
    <name evidence="9" type="ORF">CUMW_151130</name>
</gene>
<dbReference type="Proteomes" id="UP000236630">
    <property type="component" value="Unassembled WGS sequence"/>
</dbReference>
<comment type="subcellular location">
    <subcellularLocation>
        <location evidence="1">Membrane</location>
        <topology evidence="1">Multi-pass membrane protein</topology>
    </subcellularLocation>
</comment>
<evidence type="ECO:0000256" key="8">
    <source>
        <dbReference type="SAM" id="Phobius"/>
    </source>
</evidence>
<evidence type="ECO:0000256" key="5">
    <source>
        <dbReference type="ARBA" id="ARBA00023098"/>
    </source>
</evidence>
<dbReference type="GO" id="GO:0006661">
    <property type="term" value="P:phosphatidylinositol biosynthetic process"/>
    <property type="evidence" value="ECO:0007669"/>
    <property type="project" value="TreeGrafter"/>
</dbReference>
<dbReference type="EMBL" id="BDQV01000096">
    <property type="protein sequence ID" value="GAY53706.1"/>
    <property type="molecule type" value="Genomic_DNA"/>
</dbReference>
<dbReference type="GO" id="GO:0005794">
    <property type="term" value="C:Golgi apparatus"/>
    <property type="evidence" value="ECO:0007669"/>
    <property type="project" value="TreeGrafter"/>
</dbReference>
<sequence>MPSYTFILLLSCNIESHSFSVFITISDWYSVSTFGAVLDMVTDRPGLVFVSLPVLDIGSQWLQMYRKVLLSLGKMPTTLYLCCSTFLTGKTRHKDAKDSTNWLFKAYYGNRMFMGYCCVACELLYLILFLIAEKQRESCGDCCATGFASFLPSCIEFIRMGAIKQTINVVQLSLERFSQTAQTVSTEVQRLNEKLKKLGTWRAI</sequence>
<evidence type="ECO:0000256" key="4">
    <source>
        <dbReference type="ARBA" id="ARBA00022989"/>
    </source>
</evidence>
<comment type="caution">
    <text evidence="9">The sequence shown here is derived from an EMBL/GenBank/DDBJ whole genome shotgun (WGS) entry which is preliminary data.</text>
</comment>
<keyword evidence="5" id="KW-0443">Lipid metabolism</keyword>
<protein>
    <submittedName>
        <fullName evidence="9">Uncharacterized protein</fullName>
    </submittedName>
</protein>
<dbReference type="PANTHER" id="PTHR15362">
    <property type="entry name" value="PHOSPHATIDYLINOSITOL SYNTHASE"/>
    <property type="match status" value="1"/>
</dbReference>
<keyword evidence="3 8" id="KW-0812">Transmembrane</keyword>
<evidence type="ECO:0000256" key="6">
    <source>
        <dbReference type="ARBA" id="ARBA00023136"/>
    </source>
</evidence>
<keyword evidence="2" id="KW-0808">Transferase</keyword>
<evidence type="ECO:0000256" key="3">
    <source>
        <dbReference type="ARBA" id="ARBA00022692"/>
    </source>
</evidence>
<feature type="transmembrane region" description="Helical" evidence="8">
    <location>
        <begin position="113"/>
        <end position="132"/>
    </location>
</feature>
<keyword evidence="4 8" id="KW-1133">Transmembrane helix</keyword>
<evidence type="ECO:0000313" key="9">
    <source>
        <dbReference type="EMBL" id="GAY53706.1"/>
    </source>
</evidence>
<evidence type="ECO:0000256" key="2">
    <source>
        <dbReference type="ARBA" id="ARBA00022679"/>
    </source>
</evidence>
<accession>A0A2H5PMW9</accession>
<dbReference type="AlphaFoldDB" id="A0A2H5PMW9"/>
<keyword evidence="6 8" id="KW-0472">Membrane</keyword>
<evidence type="ECO:0000313" key="10">
    <source>
        <dbReference type="Proteomes" id="UP000236630"/>
    </source>
</evidence>
<reference evidence="9 10" key="1">
    <citation type="journal article" date="2017" name="Front. Genet.">
        <title>Draft sequencing of the heterozygous diploid genome of Satsuma (Citrus unshiu Marc.) using a hybrid assembly approach.</title>
        <authorList>
            <person name="Shimizu T."/>
            <person name="Tanizawa Y."/>
            <person name="Mochizuki T."/>
            <person name="Nagasaki H."/>
            <person name="Yoshioka T."/>
            <person name="Toyoda A."/>
            <person name="Fujiyama A."/>
            <person name="Kaminuma E."/>
            <person name="Nakamura Y."/>
        </authorList>
    </citation>
    <scope>NUCLEOTIDE SEQUENCE [LARGE SCALE GENOMIC DNA]</scope>
    <source>
        <strain evidence="10">cv. Miyagawa wase</strain>
    </source>
</reference>
<dbReference type="PANTHER" id="PTHR15362:SF4">
    <property type="entry name" value="CDP-DIACYLGLYCEROL--INOSITOL 3-PHOSPHATIDYLTRANSFERASE"/>
    <property type="match status" value="1"/>
</dbReference>
<dbReference type="GO" id="GO:0003881">
    <property type="term" value="F:CDP-diacylglycerol-inositol 3-phosphatidyltransferase activity"/>
    <property type="evidence" value="ECO:0007669"/>
    <property type="project" value="TreeGrafter"/>
</dbReference>